<sequence length="519" mass="58616">MVDNLVIGNGSLMNLTKDVRVEEDEEEFRSCCEDENELREREELVMLDSEPRNIDEHSVKMYFKGVSVAGPGDSGSGFSGIGVVMKRSDSVPPIQVQKMLDFYVEEPVANYLALMDGLAEARQNNIKKVYAFTDSQILYGQVLQTEELENPLLMALKQRVAEHTSGFEEFTLQIVHSNSLQAAVGLARVAVGVISEGNDSTQCCSICCEEKLASMMMTIKCSHTFCSHCMKKYVKGKLESTLVPIRCPQLKCKYYLSVTECKAFLPVISYTSLEKALADTNLVTSENIYCPYPNCAVLLDPHECSSSVESSSSSTDNCCVECPVCQGFICVDCGAPWHSSTTCEENQSLQLEDRDLTGVTRNGLAQNRRQRQCQHCGRMIKLSHGSYHLTCRCGHEFCYSCSRDYIDGEQSCQCRYWGEHYSENLLIQPSQEYEQWAWDSFDSLPLMMDAYSDQERSQLALIQRFLAGGFGFSDPNLDQSPTHQTRDTYADTMKDLHQLPWLERFVSVISDNFYEEYIQ</sequence>
<feature type="domain" description="RING-type" evidence="14">
    <location>
        <begin position="200"/>
        <end position="423"/>
    </location>
</feature>
<dbReference type="SUPFAM" id="SSF57850">
    <property type="entry name" value="RING/U-box"/>
    <property type="match status" value="2"/>
</dbReference>
<comment type="function">
    <text evidence="3">Might act as an E3 ubiquitin-protein ligase, or as part of E3 complex, which accepts ubiquitin from specific E2 ubiquitin-conjugating enzymes and then transfers it to substrates.</text>
</comment>
<evidence type="ECO:0000259" key="14">
    <source>
        <dbReference type="PROSITE" id="PS51873"/>
    </source>
</evidence>
<dbReference type="SMART" id="SM00647">
    <property type="entry name" value="IBR"/>
    <property type="match status" value="2"/>
</dbReference>
<dbReference type="AlphaFoldDB" id="A0AAV1C4N5"/>
<evidence type="ECO:0000256" key="9">
    <source>
        <dbReference type="ARBA" id="ARBA00022771"/>
    </source>
</evidence>
<dbReference type="PANTHER" id="PTHR11685">
    <property type="entry name" value="RBR FAMILY RING FINGER AND IBR DOMAIN-CONTAINING"/>
    <property type="match status" value="1"/>
</dbReference>
<evidence type="ECO:0000256" key="2">
    <source>
        <dbReference type="ARBA" id="ARBA00001947"/>
    </source>
</evidence>
<evidence type="ECO:0000256" key="1">
    <source>
        <dbReference type="ARBA" id="ARBA00001798"/>
    </source>
</evidence>
<keyword evidence="11" id="KW-0862">Zinc</keyword>
<dbReference type="GO" id="GO:0008270">
    <property type="term" value="F:zinc ion binding"/>
    <property type="evidence" value="ECO:0007669"/>
    <property type="project" value="UniProtKB-KW"/>
</dbReference>
<dbReference type="Pfam" id="PF01485">
    <property type="entry name" value="IBR"/>
    <property type="match status" value="1"/>
</dbReference>
<accession>A0AAV1C4N5</accession>
<keyword evidence="10" id="KW-0833">Ubl conjugation pathway</keyword>
<dbReference type="InterPro" id="IPR012337">
    <property type="entry name" value="RNaseH-like_sf"/>
</dbReference>
<gene>
    <name evidence="15" type="ORF">OLC1_LOCUS2637</name>
</gene>
<feature type="domain" description="RING-type" evidence="13">
    <location>
        <begin position="204"/>
        <end position="251"/>
    </location>
</feature>
<dbReference type="SMART" id="SM00184">
    <property type="entry name" value="RING"/>
    <property type="match status" value="2"/>
</dbReference>
<dbReference type="PROSITE" id="PS51873">
    <property type="entry name" value="TRIAD"/>
    <property type="match status" value="1"/>
</dbReference>
<evidence type="ECO:0000256" key="5">
    <source>
        <dbReference type="ARBA" id="ARBA00012251"/>
    </source>
</evidence>
<comment type="cofactor">
    <cofactor evidence="2">
        <name>Zn(2+)</name>
        <dbReference type="ChEBI" id="CHEBI:29105"/>
    </cofactor>
</comment>
<dbReference type="Proteomes" id="UP001161247">
    <property type="component" value="Chromosome 1"/>
</dbReference>
<keyword evidence="16" id="KW-1185">Reference proteome</keyword>
<evidence type="ECO:0000256" key="10">
    <source>
        <dbReference type="ARBA" id="ARBA00022786"/>
    </source>
</evidence>
<reference evidence="15" key="1">
    <citation type="submission" date="2023-03" db="EMBL/GenBank/DDBJ databases">
        <authorList>
            <person name="Julca I."/>
        </authorList>
    </citation>
    <scope>NUCLEOTIDE SEQUENCE</scope>
</reference>
<dbReference type="GO" id="GO:0003676">
    <property type="term" value="F:nucleic acid binding"/>
    <property type="evidence" value="ECO:0007669"/>
    <property type="project" value="InterPro"/>
</dbReference>
<dbReference type="InterPro" id="IPR036397">
    <property type="entry name" value="RNaseH_sf"/>
</dbReference>
<dbReference type="CDD" id="cd22584">
    <property type="entry name" value="Rcat_RBR_unk"/>
    <property type="match status" value="1"/>
</dbReference>
<dbReference type="FunFam" id="3.30.420.10:FF:000076">
    <property type="entry name" value="RBR-type E3 ubiquitin transferase"/>
    <property type="match status" value="1"/>
</dbReference>
<dbReference type="InterPro" id="IPR044066">
    <property type="entry name" value="TRIAD_supradom"/>
</dbReference>
<keyword evidence="8" id="KW-0677">Repeat</keyword>
<protein>
    <recommendedName>
        <fullName evidence="5">RBR-type E3 ubiquitin transferase</fullName>
        <ecNumber evidence="5">2.3.2.31</ecNumber>
    </recommendedName>
</protein>
<dbReference type="EC" id="2.3.2.31" evidence="5"/>
<dbReference type="Gene3D" id="3.30.40.10">
    <property type="entry name" value="Zinc/RING finger domain, C3HC4 (zinc finger)"/>
    <property type="match status" value="1"/>
</dbReference>
<evidence type="ECO:0000256" key="4">
    <source>
        <dbReference type="ARBA" id="ARBA00005884"/>
    </source>
</evidence>
<evidence type="ECO:0000256" key="12">
    <source>
        <dbReference type="PROSITE-ProRule" id="PRU00175"/>
    </source>
</evidence>
<dbReference type="InterPro" id="IPR017907">
    <property type="entry name" value="Znf_RING_CS"/>
</dbReference>
<dbReference type="Pfam" id="PF13456">
    <property type="entry name" value="RVT_3"/>
    <property type="match status" value="1"/>
</dbReference>
<dbReference type="GO" id="GO:0061630">
    <property type="term" value="F:ubiquitin protein ligase activity"/>
    <property type="evidence" value="ECO:0007669"/>
    <property type="project" value="UniProtKB-EC"/>
</dbReference>
<dbReference type="InterPro" id="IPR001841">
    <property type="entry name" value="Znf_RING"/>
</dbReference>
<keyword evidence="6" id="KW-0808">Transferase</keyword>
<dbReference type="Pfam" id="PF00097">
    <property type="entry name" value="zf-C3HC4"/>
    <property type="match status" value="1"/>
</dbReference>
<evidence type="ECO:0000256" key="11">
    <source>
        <dbReference type="ARBA" id="ARBA00022833"/>
    </source>
</evidence>
<dbReference type="InterPro" id="IPR031127">
    <property type="entry name" value="E3_UB_ligase_RBR"/>
</dbReference>
<dbReference type="InterPro" id="IPR002867">
    <property type="entry name" value="IBR_dom"/>
</dbReference>
<dbReference type="InterPro" id="IPR018957">
    <property type="entry name" value="Znf_C3HC4_RING-type"/>
</dbReference>
<evidence type="ECO:0000256" key="8">
    <source>
        <dbReference type="ARBA" id="ARBA00022737"/>
    </source>
</evidence>
<dbReference type="GO" id="GO:0016567">
    <property type="term" value="P:protein ubiquitination"/>
    <property type="evidence" value="ECO:0007669"/>
    <property type="project" value="InterPro"/>
</dbReference>
<comment type="similarity">
    <text evidence="4">Belongs to the RBR family. Ariadne subfamily.</text>
</comment>
<keyword evidence="7" id="KW-0479">Metal-binding</keyword>
<dbReference type="InterPro" id="IPR002156">
    <property type="entry name" value="RNaseH_domain"/>
</dbReference>
<dbReference type="PROSITE" id="PS00518">
    <property type="entry name" value="ZF_RING_1"/>
    <property type="match status" value="1"/>
</dbReference>
<dbReference type="EMBL" id="OX459118">
    <property type="protein sequence ID" value="CAI9090481.1"/>
    <property type="molecule type" value="Genomic_DNA"/>
</dbReference>
<organism evidence="15 16">
    <name type="scientific">Oldenlandia corymbosa var. corymbosa</name>
    <dbReference type="NCBI Taxonomy" id="529605"/>
    <lineage>
        <taxon>Eukaryota</taxon>
        <taxon>Viridiplantae</taxon>
        <taxon>Streptophyta</taxon>
        <taxon>Embryophyta</taxon>
        <taxon>Tracheophyta</taxon>
        <taxon>Spermatophyta</taxon>
        <taxon>Magnoliopsida</taxon>
        <taxon>eudicotyledons</taxon>
        <taxon>Gunneridae</taxon>
        <taxon>Pentapetalae</taxon>
        <taxon>asterids</taxon>
        <taxon>lamiids</taxon>
        <taxon>Gentianales</taxon>
        <taxon>Rubiaceae</taxon>
        <taxon>Rubioideae</taxon>
        <taxon>Spermacoceae</taxon>
        <taxon>Hedyotis-Oldenlandia complex</taxon>
        <taxon>Oldenlandia</taxon>
    </lineage>
</organism>
<evidence type="ECO:0000256" key="3">
    <source>
        <dbReference type="ARBA" id="ARBA00003976"/>
    </source>
</evidence>
<evidence type="ECO:0000313" key="15">
    <source>
        <dbReference type="EMBL" id="CAI9090481.1"/>
    </source>
</evidence>
<dbReference type="PROSITE" id="PS50089">
    <property type="entry name" value="ZF_RING_2"/>
    <property type="match status" value="1"/>
</dbReference>
<proteinExistence type="inferred from homology"/>
<dbReference type="InterPro" id="IPR013083">
    <property type="entry name" value="Znf_RING/FYVE/PHD"/>
</dbReference>
<dbReference type="Gene3D" id="3.30.420.10">
    <property type="entry name" value="Ribonuclease H-like superfamily/Ribonuclease H"/>
    <property type="match status" value="1"/>
</dbReference>
<dbReference type="GO" id="GO:0004523">
    <property type="term" value="F:RNA-DNA hybrid ribonuclease activity"/>
    <property type="evidence" value="ECO:0007669"/>
    <property type="project" value="InterPro"/>
</dbReference>
<name>A0AAV1C4N5_OLDCO</name>
<dbReference type="FunFam" id="3.30.40.10:FF:000230">
    <property type="entry name" value="RBR-type E3 ubiquitin transferase"/>
    <property type="match status" value="1"/>
</dbReference>
<evidence type="ECO:0000313" key="16">
    <source>
        <dbReference type="Proteomes" id="UP001161247"/>
    </source>
</evidence>
<comment type="catalytic activity">
    <reaction evidence="1">
        <text>[E2 ubiquitin-conjugating enzyme]-S-ubiquitinyl-L-cysteine + [acceptor protein]-L-lysine = [E2 ubiquitin-conjugating enzyme]-L-cysteine + [acceptor protein]-N(6)-ubiquitinyl-L-lysine.</text>
        <dbReference type="EC" id="2.3.2.31"/>
    </reaction>
</comment>
<dbReference type="Gene3D" id="1.20.120.1750">
    <property type="match status" value="1"/>
</dbReference>
<evidence type="ECO:0000256" key="7">
    <source>
        <dbReference type="ARBA" id="ARBA00022723"/>
    </source>
</evidence>
<evidence type="ECO:0000256" key="6">
    <source>
        <dbReference type="ARBA" id="ARBA00022679"/>
    </source>
</evidence>
<keyword evidence="9 12" id="KW-0863">Zinc-finger</keyword>
<evidence type="ECO:0000259" key="13">
    <source>
        <dbReference type="PROSITE" id="PS50089"/>
    </source>
</evidence>
<dbReference type="SUPFAM" id="SSF53098">
    <property type="entry name" value="Ribonuclease H-like"/>
    <property type="match status" value="1"/>
</dbReference>